<dbReference type="EMBL" id="CAJNON010000144">
    <property type="protein sequence ID" value="CAF1029496.1"/>
    <property type="molecule type" value="Genomic_DNA"/>
</dbReference>
<sequence>MADIGSMLKHINPNNSSLANSESNDSSSIASTSSRSVSPNIGYTIKYKTIPKKSESKGIWDGYETKEEFMMMHLR</sequence>
<protein>
    <submittedName>
        <fullName evidence="2">Uncharacterized protein</fullName>
    </submittedName>
</protein>
<comment type="caution">
    <text evidence="2">The sequence shown here is derived from an EMBL/GenBank/DDBJ whole genome shotgun (WGS) entry which is preliminary data.</text>
</comment>
<proteinExistence type="predicted"/>
<feature type="region of interest" description="Disordered" evidence="1">
    <location>
        <begin position="1"/>
        <end position="39"/>
    </location>
</feature>
<evidence type="ECO:0000313" key="3">
    <source>
        <dbReference type="Proteomes" id="UP000663891"/>
    </source>
</evidence>
<evidence type="ECO:0000313" key="2">
    <source>
        <dbReference type="EMBL" id="CAF1029496.1"/>
    </source>
</evidence>
<organism evidence="2 3">
    <name type="scientific">Adineta steineri</name>
    <dbReference type="NCBI Taxonomy" id="433720"/>
    <lineage>
        <taxon>Eukaryota</taxon>
        <taxon>Metazoa</taxon>
        <taxon>Spiralia</taxon>
        <taxon>Gnathifera</taxon>
        <taxon>Rotifera</taxon>
        <taxon>Eurotatoria</taxon>
        <taxon>Bdelloidea</taxon>
        <taxon>Adinetida</taxon>
        <taxon>Adinetidae</taxon>
        <taxon>Adineta</taxon>
    </lineage>
</organism>
<dbReference type="Proteomes" id="UP000663891">
    <property type="component" value="Unassembled WGS sequence"/>
</dbReference>
<feature type="compositionally biased region" description="Low complexity" evidence="1">
    <location>
        <begin position="12"/>
        <end position="38"/>
    </location>
</feature>
<name>A0A814IWM4_9BILA</name>
<reference evidence="2" key="1">
    <citation type="submission" date="2021-02" db="EMBL/GenBank/DDBJ databases">
        <authorList>
            <person name="Nowell W R."/>
        </authorList>
    </citation>
    <scope>NUCLEOTIDE SEQUENCE</scope>
</reference>
<dbReference type="AlphaFoldDB" id="A0A814IWM4"/>
<dbReference type="OrthoDB" id="10061406at2759"/>
<evidence type="ECO:0000256" key="1">
    <source>
        <dbReference type="SAM" id="MobiDB-lite"/>
    </source>
</evidence>
<gene>
    <name evidence="2" type="ORF">VCS650_LOCUS16250</name>
</gene>
<accession>A0A814IWM4</accession>